<reference evidence="2" key="3">
    <citation type="submission" date="2025-08" db="UniProtKB">
        <authorList>
            <consortium name="Ensembl"/>
        </authorList>
    </citation>
    <scope>IDENTIFICATION</scope>
</reference>
<evidence type="ECO:0000313" key="2">
    <source>
        <dbReference type="Ensembl" id="ENSCINP00000025832.2"/>
    </source>
</evidence>
<proteinExistence type="predicted"/>
<organism evidence="2 3">
    <name type="scientific">Ciona intestinalis</name>
    <name type="common">Transparent sea squirt</name>
    <name type="synonym">Ascidia intestinalis</name>
    <dbReference type="NCBI Taxonomy" id="7719"/>
    <lineage>
        <taxon>Eukaryota</taxon>
        <taxon>Metazoa</taxon>
        <taxon>Chordata</taxon>
        <taxon>Tunicata</taxon>
        <taxon>Ascidiacea</taxon>
        <taxon>Phlebobranchia</taxon>
        <taxon>Cionidae</taxon>
        <taxon>Ciona</taxon>
    </lineage>
</organism>
<dbReference type="AlphaFoldDB" id="F6XZP9"/>
<dbReference type="InParanoid" id="F6XZP9"/>
<feature type="region of interest" description="Disordered" evidence="1">
    <location>
        <begin position="187"/>
        <end position="208"/>
    </location>
</feature>
<protein>
    <submittedName>
        <fullName evidence="2">Uncharacterized protein</fullName>
    </submittedName>
</protein>
<evidence type="ECO:0000256" key="1">
    <source>
        <dbReference type="SAM" id="MobiDB-lite"/>
    </source>
</evidence>
<dbReference type="EMBL" id="EAAA01002850">
    <property type="status" value="NOT_ANNOTATED_CDS"/>
    <property type="molecule type" value="Genomic_DNA"/>
</dbReference>
<reference evidence="2" key="4">
    <citation type="submission" date="2025-09" db="UniProtKB">
        <authorList>
            <consortium name="Ensembl"/>
        </authorList>
    </citation>
    <scope>IDENTIFICATION</scope>
</reference>
<accession>F6XZP9</accession>
<evidence type="ECO:0000313" key="3">
    <source>
        <dbReference type="Proteomes" id="UP000008144"/>
    </source>
</evidence>
<keyword evidence="3" id="KW-1185">Reference proteome</keyword>
<reference evidence="3" key="1">
    <citation type="journal article" date="2002" name="Science">
        <title>The draft genome of Ciona intestinalis: insights into chordate and vertebrate origins.</title>
        <authorList>
            <person name="Dehal P."/>
            <person name="Satou Y."/>
            <person name="Campbell R.K."/>
            <person name="Chapman J."/>
            <person name="Degnan B."/>
            <person name="De Tomaso A."/>
            <person name="Davidson B."/>
            <person name="Di Gregorio A."/>
            <person name="Gelpke M."/>
            <person name="Goodstein D.M."/>
            <person name="Harafuji N."/>
            <person name="Hastings K.E."/>
            <person name="Ho I."/>
            <person name="Hotta K."/>
            <person name="Huang W."/>
            <person name="Kawashima T."/>
            <person name="Lemaire P."/>
            <person name="Martinez D."/>
            <person name="Meinertzhagen I.A."/>
            <person name="Necula S."/>
            <person name="Nonaka M."/>
            <person name="Putnam N."/>
            <person name="Rash S."/>
            <person name="Saiga H."/>
            <person name="Satake M."/>
            <person name="Terry A."/>
            <person name="Yamada L."/>
            <person name="Wang H.G."/>
            <person name="Awazu S."/>
            <person name="Azumi K."/>
            <person name="Boore J."/>
            <person name="Branno M."/>
            <person name="Chin-Bow S."/>
            <person name="DeSantis R."/>
            <person name="Doyle S."/>
            <person name="Francino P."/>
            <person name="Keys D.N."/>
            <person name="Haga S."/>
            <person name="Hayashi H."/>
            <person name="Hino K."/>
            <person name="Imai K.S."/>
            <person name="Inaba K."/>
            <person name="Kano S."/>
            <person name="Kobayashi K."/>
            <person name="Kobayashi M."/>
            <person name="Lee B.I."/>
            <person name="Makabe K.W."/>
            <person name="Manohar C."/>
            <person name="Matassi G."/>
            <person name="Medina M."/>
            <person name="Mochizuki Y."/>
            <person name="Mount S."/>
            <person name="Morishita T."/>
            <person name="Miura S."/>
            <person name="Nakayama A."/>
            <person name="Nishizaka S."/>
            <person name="Nomoto H."/>
            <person name="Ohta F."/>
            <person name="Oishi K."/>
            <person name="Rigoutsos I."/>
            <person name="Sano M."/>
            <person name="Sasaki A."/>
            <person name="Sasakura Y."/>
            <person name="Shoguchi E."/>
            <person name="Shin-i T."/>
            <person name="Spagnuolo A."/>
            <person name="Stainier D."/>
            <person name="Suzuki M.M."/>
            <person name="Tassy O."/>
            <person name="Takatori N."/>
            <person name="Tokuoka M."/>
            <person name="Yagi K."/>
            <person name="Yoshizaki F."/>
            <person name="Wada S."/>
            <person name="Zhang C."/>
            <person name="Hyatt P.D."/>
            <person name="Larimer F."/>
            <person name="Detter C."/>
            <person name="Doggett N."/>
            <person name="Glavina T."/>
            <person name="Hawkins T."/>
            <person name="Richardson P."/>
            <person name="Lucas S."/>
            <person name="Kohara Y."/>
            <person name="Levine M."/>
            <person name="Satoh N."/>
            <person name="Rokhsar D.S."/>
        </authorList>
    </citation>
    <scope>NUCLEOTIDE SEQUENCE [LARGE SCALE GENOMIC DNA]</scope>
</reference>
<feature type="compositionally biased region" description="Low complexity" evidence="1">
    <location>
        <begin position="196"/>
        <end position="208"/>
    </location>
</feature>
<feature type="region of interest" description="Disordered" evidence="1">
    <location>
        <begin position="54"/>
        <end position="93"/>
    </location>
</feature>
<name>F6XZP9_CIOIN</name>
<sequence>MILDSPDQSVSSETPVEFGDFHLTKDDWLNLPNGALLFKSYEKYLGDENLEQLEEYKEPVTSQDASMDEEESLASSETIPEENGNEGNRGALPSSEEIFERILLKFDEEDVVAMATKLGQTLHKISEDHQEDDVHDLALAGYFSSTMEEEYDQEVMGEAIVSLEKPKYPVSKIRKKQTELISRLSRHFMKNRHEVSTSSSNNSTETED</sequence>
<dbReference type="Proteomes" id="UP000008144">
    <property type="component" value="Chromosome 9"/>
</dbReference>
<dbReference type="Ensembl" id="ENSCINT00000026078.2">
    <property type="protein sequence ID" value="ENSCINP00000025832.2"/>
    <property type="gene ID" value="ENSCING00000014231.2"/>
</dbReference>
<reference evidence="2" key="2">
    <citation type="journal article" date="2008" name="Genome Biol.">
        <title>Improved genome assembly and evidence-based global gene model set for the chordate Ciona intestinalis: new insight into intron and operon populations.</title>
        <authorList>
            <person name="Satou Y."/>
            <person name="Mineta K."/>
            <person name="Ogasawara M."/>
            <person name="Sasakura Y."/>
            <person name="Shoguchi E."/>
            <person name="Ueno K."/>
            <person name="Yamada L."/>
            <person name="Matsumoto J."/>
            <person name="Wasserscheid J."/>
            <person name="Dewar K."/>
            <person name="Wiley G.B."/>
            <person name="Macmil S.L."/>
            <person name="Roe B.A."/>
            <person name="Zeller R.W."/>
            <person name="Hastings K.E."/>
            <person name="Lemaire P."/>
            <person name="Lindquist E."/>
            <person name="Endo T."/>
            <person name="Hotta K."/>
            <person name="Inaba K."/>
        </authorList>
    </citation>
    <scope>NUCLEOTIDE SEQUENCE [LARGE SCALE GENOMIC DNA]</scope>
    <source>
        <strain evidence="2">wild type</strain>
    </source>
</reference>
<dbReference type="HOGENOM" id="CLU_1323492_0_0_1"/>